<dbReference type="InterPro" id="IPR035426">
    <property type="entry name" value="Gemin2/Brr1"/>
</dbReference>
<dbReference type="OrthoDB" id="515034at2759"/>
<dbReference type="Pfam" id="PF04938">
    <property type="entry name" value="SIP1"/>
    <property type="match status" value="1"/>
</dbReference>
<reference evidence="2 3" key="1">
    <citation type="journal article" date="2018" name="Plant J.">
        <title>Genome sequences of Chlorella sorokiniana UTEX 1602 and Micractinium conductrix SAG 241.80: implications to maltose excretion by a green alga.</title>
        <authorList>
            <person name="Arriola M.B."/>
            <person name="Velmurugan N."/>
            <person name="Zhang Y."/>
            <person name="Plunkett M.H."/>
            <person name="Hondzo H."/>
            <person name="Barney B.M."/>
        </authorList>
    </citation>
    <scope>NUCLEOTIDE SEQUENCE [LARGE SCALE GENOMIC DNA]</scope>
    <source>
        <strain evidence="2 3">SAG 241.80</strain>
    </source>
</reference>
<dbReference type="EMBL" id="LHPF02000042">
    <property type="protein sequence ID" value="PSC68095.1"/>
    <property type="molecule type" value="Genomic_DNA"/>
</dbReference>
<dbReference type="Proteomes" id="UP000239649">
    <property type="component" value="Unassembled WGS sequence"/>
</dbReference>
<dbReference type="AlphaFoldDB" id="A0A2P6V1Y7"/>
<keyword evidence="3" id="KW-1185">Reference proteome</keyword>
<evidence type="ECO:0000313" key="3">
    <source>
        <dbReference type="Proteomes" id="UP000239649"/>
    </source>
</evidence>
<dbReference type="GO" id="GO:0005634">
    <property type="term" value="C:nucleus"/>
    <property type="evidence" value="ECO:0007669"/>
    <property type="project" value="TreeGrafter"/>
</dbReference>
<dbReference type="PANTHER" id="PTHR12794:SF0">
    <property type="entry name" value="GEM-ASSOCIATED PROTEIN 2"/>
    <property type="match status" value="1"/>
</dbReference>
<dbReference type="GO" id="GO:0032797">
    <property type="term" value="C:SMN complex"/>
    <property type="evidence" value="ECO:0007669"/>
    <property type="project" value="TreeGrafter"/>
</dbReference>
<evidence type="ECO:0000313" key="2">
    <source>
        <dbReference type="EMBL" id="PSC68095.1"/>
    </source>
</evidence>
<dbReference type="STRING" id="554055.A0A2P6V1Y7"/>
<dbReference type="PANTHER" id="PTHR12794">
    <property type="entry name" value="GEMIN2"/>
    <property type="match status" value="1"/>
</dbReference>
<gene>
    <name evidence="2" type="ORF">C2E20_8259</name>
</gene>
<comment type="similarity">
    <text evidence="1">Belongs to the gemin-2 family.</text>
</comment>
<dbReference type="GO" id="GO:0000387">
    <property type="term" value="P:spliceosomal snRNP assembly"/>
    <property type="evidence" value="ECO:0007669"/>
    <property type="project" value="InterPro"/>
</dbReference>
<accession>A0A2P6V1Y7</accession>
<sequence>MADDTGIQPCDPSLKPSAAWIHEFLRQFAQLRRRLQREYELTSGQAAAAPPGTHRLLLSQAALEAAAAEELAALQLDPPSAAMPELQQLRGLDQVQVRRQLHAAIQSAVQQEALAPEAAASLYALSARMDKPLPAGTSALYRDLLRCCAAQRAALGADGGGAAAAHPRLPHLNILIAVVGAYFGQDEELAGMWEGDEE</sequence>
<organism evidence="2 3">
    <name type="scientific">Micractinium conductrix</name>
    <dbReference type="NCBI Taxonomy" id="554055"/>
    <lineage>
        <taxon>Eukaryota</taxon>
        <taxon>Viridiplantae</taxon>
        <taxon>Chlorophyta</taxon>
        <taxon>core chlorophytes</taxon>
        <taxon>Trebouxiophyceae</taxon>
        <taxon>Chlorellales</taxon>
        <taxon>Chlorellaceae</taxon>
        <taxon>Chlorella clade</taxon>
        <taxon>Micractinium</taxon>
    </lineage>
</organism>
<name>A0A2P6V1Y7_9CHLO</name>
<evidence type="ECO:0000256" key="1">
    <source>
        <dbReference type="ARBA" id="ARBA00025758"/>
    </source>
</evidence>
<protein>
    <submittedName>
        <fullName evidence="2">Gem-associated 2</fullName>
    </submittedName>
</protein>
<dbReference type="Gene3D" id="1.20.58.1070">
    <property type="match status" value="1"/>
</dbReference>
<proteinExistence type="inferred from homology"/>
<comment type="caution">
    <text evidence="2">The sequence shown here is derived from an EMBL/GenBank/DDBJ whole genome shotgun (WGS) entry which is preliminary data.</text>
</comment>